<organism evidence="1 2">
    <name type="scientific">Myotis lucifugus</name>
    <name type="common">Little brown bat</name>
    <dbReference type="NCBI Taxonomy" id="59463"/>
    <lineage>
        <taxon>Eukaryota</taxon>
        <taxon>Metazoa</taxon>
        <taxon>Chordata</taxon>
        <taxon>Craniata</taxon>
        <taxon>Vertebrata</taxon>
        <taxon>Euteleostomi</taxon>
        <taxon>Mammalia</taxon>
        <taxon>Eutheria</taxon>
        <taxon>Laurasiatheria</taxon>
        <taxon>Chiroptera</taxon>
        <taxon>Yangochiroptera</taxon>
        <taxon>Vespertilionidae</taxon>
        <taxon>Myotis</taxon>
    </lineage>
</organism>
<sequence>VHAELHLEAVLRGPVWAAHHGRVVDQHVHFL</sequence>
<dbReference type="AlphaFoldDB" id="G1Q5R8"/>
<dbReference type="HOGENOM" id="CLU_3401253_0_0_1"/>
<reference evidence="1" key="2">
    <citation type="submission" date="2025-08" db="UniProtKB">
        <authorList>
            <consortium name="Ensembl"/>
        </authorList>
    </citation>
    <scope>IDENTIFICATION</scope>
</reference>
<evidence type="ECO:0000313" key="1">
    <source>
        <dbReference type="Ensembl" id="ENSMLUP00000019051.1"/>
    </source>
</evidence>
<protein>
    <submittedName>
        <fullName evidence="1">Uncharacterized protein</fullName>
    </submittedName>
</protein>
<evidence type="ECO:0000313" key="2">
    <source>
        <dbReference type="Proteomes" id="UP000001074"/>
    </source>
</evidence>
<dbReference type="InParanoid" id="G1Q5R8"/>
<reference evidence="1" key="3">
    <citation type="submission" date="2025-09" db="UniProtKB">
        <authorList>
            <consortium name="Ensembl"/>
        </authorList>
    </citation>
    <scope>IDENTIFICATION</scope>
</reference>
<name>G1Q5R8_MYOLU</name>
<accession>G1Q5R8</accession>
<keyword evidence="2" id="KW-1185">Reference proteome</keyword>
<reference evidence="1 2" key="1">
    <citation type="journal article" date="2011" name="Nature">
        <title>A high-resolution map of human evolutionary constraint using 29 mammals.</title>
        <authorList>
            <person name="Lindblad-Toh K."/>
            <person name="Garber M."/>
            <person name="Zuk O."/>
            <person name="Lin M.F."/>
            <person name="Parker B.J."/>
            <person name="Washietl S."/>
            <person name="Kheradpour P."/>
            <person name="Ernst J."/>
            <person name="Jordan G."/>
            <person name="Mauceli E."/>
            <person name="Ward L.D."/>
            <person name="Lowe C.B."/>
            <person name="Holloway A.K."/>
            <person name="Clamp M."/>
            <person name="Gnerre S."/>
            <person name="Alfoldi J."/>
            <person name="Beal K."/>
            <person name="Chang J."/>
            <person name="Clawson H."/>
            <person name="Cuff J."/>
            <person name="Di Palma F."/>
            <person name="Fitzgerald S."/>
            <person name="Flicek P."/>
            <person name="Guttman M."/>
            <person name="Hubisz M.J."/>
            <person name="Jaffe D.B."/>
            <person name="Jungreis I."/>
            <person name="Kent W.J."/>
            <person name="Kostka D."/>
            <person name="Lara M."/>
            <person name="Martins A.L."/>
            <person name="Massingham T."/>
            <person name="Moltke I."/>
            <person name="Raney B.J."/>
            <person name="Rasmussen M.D."/>
            <person name="Robinson J."/>
            <person name="Stark A."/>
            <person name="Vilella A.J."/>
            <person name="Wen J."/>
            <person name="Xie X."/>
            <person name="Zody M.C."/>
            <person name="Baldwin J."/>
            <person name="Bloom T."/>
            <person name="Chin C.W."/>
            <person name="Heiman D."/>
            <person name="Nicol R."/>
            <person name="Nusbaum C."/>
            <person name="Young S."/>
            <person name="Wilkinson J."/>
            <person name="Worley K.C."/>
            <person name="Kovar C.L."/>
            <person name="Muzny D.M."/>
            <person name="Gibbs R.A."/>
            <person name="Cree A."/>
            <person name="Dihn H.H."/>
            <person name="Fowler G."/>
            <person name="Jhangiani S."/>
            <person name="Joshi V."/>
            <person name="Lee S."/>
            <person name="Lewis L.R."/>
            <person name="Nazareth L.V."/>
            <person name="Okwuonu G."/>
            <person name="Santibanez J."/>
            <person name="Warren W.C."/>
            <person name="Mardis E.R."/>
            <person name="Weinstock G.M."/>
            <person name="Wilson R.K."/>
            <person name="Delehaunty K."/>
            <person name="Dooling D."/>
            <person name="Fronik C."/>
            <person name="Fulton L."/>
            <person name="Fulton B."/>
            <person name="Graves T."/>
            <person name="Minx P."/>
            <person name="Sodergren E."/>
            <person name="Birney E."/>
            <person name="Margulies E.H."/>
            <person name="Herrero J."/>
            <person name="Green E.D."/>
            <person name="Haussler D."/>
            <person name="Siepel A."/>
            <person name="Goldman N."/>
            <person name="Pollard K.S."/>
            <person name="Pedersen J.S."/>
            <person name="Lander E.S."/>
            <person name="Kellis M."/>
        </authorList>
    </citation>
    <scope>NUCLEOTIDE SEQUENCE [LARGE SCALE GENOMIC DNA]</scope>
</reference>
<dbReference type="Ensembl" id="ENSMLUT00000028337.1">
    <property type="protein sequence ID" value="ENSMLUP00000019051.1"/>
    <property type="gene ID" value="ENSMLUG00000027576.1"/>
</dbReference>
<proteinExistence type="predicted"/>
<dbReference type="EMBL" id="AAPE02051964">
    <property type="status" value="NOT_ANNOTATED_CDS"/>
    <property type="molecule type" value="Genomic_DNA"/>
</dbReference>
<dbReference type="Proteomes" id="UP000001074">
    <property type="component" value="Unassembled WGS sequence"/>
</dbReference>